<feature type="transmembrane region" description="Helical" evidence="6">
    <location>
        <begin position="12"/>
        <end position="32"/>
    </location>
</feature>
<evidence type="ECO:0000256" key="3">
    <source>
        <dbReference type="ARBA" id="ARBA00022692"/>
    </source>
</evidence>
<sequence length="247" mass="27458">MMKLIGYGYGGVCYLLGVGSLLAFILFANNFMGLVQLPRYDIDSPATVAAPLAWLINLSLIVLFGLQHSVMARPGFKGVLTKFLPSHLERSTYVLGTAVVLGAIVGFWQGITPLLWQVQSELGRQVITGIYFLGWAVTLLATFMLNHFHLFGLQQSFRPGSADAGSKEFKTPLFYRFVRHPIQTGVVIAMLATPDMSLGRALLAMGMLIYIGIGLFFEERDLVKEFGKTYEDYRQRVPPLFPSLRGR</sequence>
<comment type="caution">
    <text evidence="7">The sequence shown here is derived from an EMBL/GenBank/DDBJ whole genome shotgun (WGS) entry which is preliminary data.</text>
</comment>
<organism evidence="7 8">
    <name type="scientific">Congregibacter litoralis KT71</name>
    <dbReference type="NCBI Taxonomy" id="314285"/>
    <lineage>
        <taxon>Bacteria</taxon>
        <taxon>Pseudomonadati</taxon>
        <taxon>Pseudomonadota</taxon>
        <taxon>Gammaproteobacteria</taxon>
        <taxon>Cellvibrionales</taxon>
        <taxon>Halieaceae</taxon>
        <taxon>Congregibacter</taxon>
    </lineage>
</organism>
<feature type="transmembrane region" description="Helical" evidence="6">
    <location>
        <begin position="198"/>
        <end position="217"/>
    </location>
</feature>
<evidence type="ECO:0000256" key="1">
    <source>
        <dbReference type="ARBA" id="ARBA00004141"/>
    </source>
</evidence>
<evidence type="ECO:0000256" key="2">
    <source>
        <dbReference type="ARBA" id="ARBA00010631"/>
    </source>
</evidence>
<evidence type="ECO:0000313" key="7">
    <source>
        <dbReference type="EMBL" id="EAQ95911.2"/>
    </source>
</evidence>
<dbReference type="eggNOG" id="COG2020">
    <property type="taxonomic scope" value="Bacteria"/>
</dbReference>
<dbReference type="HOGENOM" id="CLU_084189_0_0_6"/>
<dbReference type="STRING" id="314285.KT71_11695"/>
<dbReference type="RefSeq" id="WP_023660070.1">
    <property type="nucleotide sequence ID" value="NZ_CM002299.1"/>
</dbReference>
<evidence type="ECO:0000313" key="8">
    <source>
        <dbReference type="Proteomes" id="UP000019205"/>
    </source>
</evidence>
<keyword evidence="3 6" id="KW-0812">Transmembrane</keyword>
<dbReference type="GO" id="GO:0016020">
    <property type="term" value="C:membrane"/>
    <property type="evidence" value="ECO:0007669"/>
    <property type="project" value="UniProtKB-SubCell"/>
</dbReference>
<name>A4ADM2_9GAMM</name>
<keyword evidence="8" id="KW-1185">Reference proteome</keyword>
<comment type="subcellular location">
    <subcellularLocation>
        <location evidence="1">Membrane</location>
        <topology evidence="1">Multi-pass membrane protein</topology>
    </subcellularLocation>
</comment>
<protein>
    <submittedName>
        <fullName evidence="7">Uncharacterized protein</fullName>
    </submittedName>
</protein>
<feature type="transmembrane region" description="Helical" evidence="6">
    <location>
        <begin position="92"/>
        <end position="111"/>
    </location>
</feature>
<dbReference type="AlphaFoldDB" id="A4ADM2"/>
<reference evidence="7 8" key="1">
    <citation type="journal article" date="2007" name="Proc. Natl. Acad. Sci. U.S.A.">
        <title>Characterization of a marine gammaproteobacterium capable of aerobic anoxygenic photosynthesis.</title>
        <authorList>
            <person name="Fuchs B.M."/>
            <person name="Spring S."/>
            <person name="Teeling H."/>
            <person name="Quast C."/>
            <person name="Wulf J."/>
            <person name="Schattenhofer M."/>
            <person name="Yan S."/>
            <person name="Ferriera S."/>
            <person name="Johnson J."/>
            <person name="Glockner F.O."/>
            <person name="Amann R."/>
        </authorList>
    </citation>
    <scope>NUCLEOTIDE SEQUENCE [LARGE SCALE GENOMIC DNA]</scope>
    <source>
        <strain evidence="7">KT71</strain>
    </source>
</reference>
<dbReference type="EMBL" id="AAOA02000003">
    <property type="protein sequence ID" value="EAQ95911.2"/>
    <property type="molecule type" value="Genomic_DNA"/>
</dbReference>
<evidence type="ECO:0000256" key="5">
    <source>
        <dbReference type="ARBA" id="ARBA00023136"/>
    </source>
</evidence>
<comment type="similarity">
    <text evidence="2">Belongs to the nurim family.</text>
</comment>
<keyword evidence="5 6" id="KW-0472">Membrane</keyword>
<evidence type="ECO:0000256" key="4">
    <source>
        <dbReference type="ARBA" id="ARBA00022989"/>
    </source>
</evidence>
<dbReference type="Gene3D" id="1.20.120.1630">
    <property type="match status" value="1"/>
</dbReference>
<dbReference type="InterPro" id="IPR033580">
    <property type="entry name" value="Nurim-like"/>
</dbReference>
<accession>A4ADM2</accession>
<evidence type="ECO:0000256" key="6">
    <source>
        <dbReference type="SAM" id="Phobius"/>
    </source>
</evidence>
<dbReference type="PANTHER" id="PTHR31040:SF1">
    <property type="entry name" value="NURIM"/>
    <property type="match status" value="1"/>
</dbReference>
<feature type="transmembrane region" description="Helical" evidence="6">
    <location>
        <begin position="131"/>
        <end position="152"/>
    </location>
</feature>
<gene>
    <name evidence="7" type="ORF">KT71_11695</name>
</gene>
<proteinExistence type="inferred from homology"/>
<feature type="transmembrane region" description="Helical" evidence="6">
    <location>
        <begin position="52"/>
        <end position="71"/>
    </location>
</feature>
<keyword evidence="4 6" id="KW-1133">Transmembrane helix</keyword>
<dbReference type="Proteomes" id="UP000019205">
    <property type="component" value="Chromosome"/>
</dbReference>
<reference evidence="7 8" key="2">
    <citation type="journal article" date="2009" name="PLoS ONE">
        <title>The photosynthetic apparatus and its regulation in the aerobic gammaproteobacterium Congregibacter litoralis gen. nov., sp. nov.</title>
        <authorList>
            <person name="Spring S."/>
            <person name="Lunsdorf H."/>
            <person name="Fuchs B.M."/>
            <person name="Tindall B.J."/>
        </authorList>
    </citation>
    <scope>NUCLEOTIDE SEQUENCE [LARGE SCALE GENOMIC DNA]</scope>
    <source>
        <strain evidence="7">KT71</strain>
    </source>
</reference>
<dbReference type="PANTHER" id="PTHR31040">
    <property type="entry name" value="NURIM"/>
    <property type="match status" value="1"/>
</dbReference>
<dbReference type="OrthoDB" id="9789029at2"/>